<keyword evidence="2" id="KW-0732">Signal</keyword>
<feature type="compositionally biased region" description="Basic and acidic residues" evidence="1">
    <location>
        <begin position="524"/>
        <end position="533"/>
    </location>
</feature>
<keyword evidence="4" id="KW-1185">Reference proteome</keyword>
<name>A0A9P0CDX8_BEMTA</name>
<dbReference type="Proteomes" id="UP001152759">
    <property type="component" value="Chromosome 2"/>
</dbReference>
<accession>A0A9P0CDX8</accession>
<feature type="compositionally biased region" description="Polar residues" evidence="1">
    <location>
        <begin position="139"/>
        <end position="155"/>
    </location>
</feature>
<feature type="compositionally biased region" description="Low complexity" evidence="1">
    <location>
        <begin position="340"/>
        <end position="356"/>
    </location>
</feature>
<feature type="region of interest" description="Disordered" evidence="1">
    <location>
        <begin position="127"/>
        <end position="155"/>
    </location>
</feature>
<feature type="region of interest" description="Disordered" evidence="1">
    <location>
        <begin position="524"/>
        <end position="546"/>
    </location>
</feature>
<gene>
    <name evidence="3" type="ORF">BEMITA_LOCUS3782</name>
</gene>
<protein>
    <submittedName>
        <fullName evidence="3">Uncharacterized protein</fullName>
    </submittedName>
</protein>
<feature type="chain" id="PRO_5040392564" evidence="2">
    <location>
        <begin position="22"/>
        <end position="546"/>
    </location>
</feature>
<evidence type="ECO:0000313" key="3">
    <source>
        <dbReference type="EMBL" id="CAH0765584.1"/>
    </source>
</evidence>
<evidence type="ECO:0000256" key="2">
    <source>
        <dbReference type="SAM" id="SignalP"/>
    </source>
</evidence>
<feature type="region of interest" description="Disordered" evidence="1">
    <location>
        <begin position="307"/>
        <end position="356"/>
    </location>
</feature>
<reference evidence="3" key="1">
    <citation type="submission" date="2021-12" db="EMBL/GenBank/DDBJ databases">
        <authorList>
            <person name="King R."/>
        </authorList>
    </citation>
    <scope>NUCLEOTIDE SEQUENCE</scope>
</reference>
<organism evidence="3 4">
    <name type="scientific">Bemisia tabaci</name>
    <name type="common">Sweetpotato whitefly</name>
    <name type="synonym">Aleurodes tabaci</name>
    <dbReference type="NCBI Taxonomy" id="7038"/>
    <lineage>
        <taxon>Eukaryota</taxon>
        <taxon>Metazoa</taxon>
        <taxon>Ecdysozoa</taxon>
        <taxon>Arthropoda</taxon>
        <taxon>Hexapoda</taxon>
        <taxon>Insecta</taxon>
        <taxon>Pterygota</taxon>
        <taxon>Neoptera</taxon>
        <taxon>Paraneoptera</taxon>
        <taxon>Hemiptera</taxon>
        <taxon>Sternorrhyncha</taxon>
        <taxon>Aleyrodoidea</taxon>
        <taxon>Aleyrodidae</taxon>
        <taxon>Aleyrodinae</taxon>
        <taxon>Bemisia</taxon>
    </lineage>
</organism>
<dbReference type="EMBL" id="OU963863">
    <property type="protein sequence ID" value="CAH0765584.1"/>
    <property type="molecule type" value="Genomic_DNA"/>
</dbReference>
<dbReference type="AlphaFoldDB" id="A0A9P0CDX8"/>
<feature type="compositionally biased region" description="Basic and acidic residues" evidence="1">
    <location>
        <begin position="307"/>
        <end position="337"/>
    </location>
</feature>
<evidence type="ECO:0000313" key="4">
    <source>
        <dbReference type="Proteomes" id="UP001152759"/>
    </source>
</evidence>
<proteinExistence type="predicted"/>
<sequence length="546" mass="59313">MRPFHIFFLACVCYEAASTHAATHFSKETSGIGATEPRSFFHNFHINYPYLWNTWSLLPNRPRGQNEDLSSSQTNVNNLGAASNGHLGIGLTIDYGKRTEAGLSQAATDTTQETINDTDAPISVTETGAGAGLEAPSKTRATTTETPSNFNKDATNPQPIIILDAATFLALNRDQIQAPQPTVNLHQTGSVAASEKIEHTEYPDPQLLSLPSSPFVSESRVNFSSGNLVFQVETKNYSSDLGLRTESIAKHPENTANFDIIAAPSNVAANYTPSENTSNINAVKSEVLVSENDVTVSSSTTITPALKDDVAKESETTSKNETGVEKDLSAGPEEGKKKPSVLPTSSTISPIPTSKTSGPPLLIRAHYYPVSGNFWYPHNGPYHSYTTEYAPPPQVYQEPQAYQSPQVFFTNGYSATSQYDRPAELYGRPQKPIFTPAAAAPADGYGEASFYNYKPATKPVYLTKGTTPYRGVTIYLESEPEPTTPVPSTVFSASEVTTEKPSINSWFRPPQFISNIISVLHKDNVGKPRDKVKPTPTPKPPSRAFH</sequence>
<evidence type="ECO:0000256" key="1">
    <source>
        <dbReference type="SAM" id="MobiDB-lite"/>
    </source>
</evidence>
<feature type="signal peptide" evidence="2">
    <location>
        <begin position="1"/>
        <end position="21"/>
    </location>
</feature>
<feature type="compositionally biased region" description="Pro residues" evidence="1">
    <location>
        <begin position="535"/>
        <end position="546"/>
    </location>
</feature>